<feature type="site" description="Interacts with tRNA; defines subfamily-specific binding signature" evidence="9">
    <location>
        <position position="297"/>
    </location>
</feature>
<dbReference type="Pfam" id="PF01207">
    <property type="entry name" value="Dus"/>
    <property type="match status" value="1"/>
</dbReference>
<dbReference type="PANTHER" id="PTHR42907">
    <property type="entry name" value="FMN-LINKED OXIDOREDUCTASES SUPERFAMILY PROTEIN"/>
    <property type="match status" value="1"/>
</dbReference>
<keyword evidence="12" id="KW-0547">Nucleotide-binding</keyword>
<evidence type="ECO:0000256" key="8">
    <source>
        <dbReference type="ARBA" id="ARBA00023002"/>
    </source>
</evidence>
<keyword evidence="2 9" id="KW-0820">tRNA-binding</keyword>
<evidence type="ECO:0000256" key="5">
    <source>
        <dbReference type="ARBA" id="ARBA00022694"/>
    </source>
</evidence>
<comment type="catalytic activity">
    <reaction evidence="9">
        <text>5,6-dihydrouridine(20a) in tRNA + NADP(+) = uridine(20a) in tRNA + NADPH + H(+)</text>
        <dbReference type="Rhea" id="RHEA:53344"/>
        <dbReference type="Rhea" id="RHEA-COMP:13535"/>
        <dbReference type="Rhea" id="RHEA-COMP:13536"/>
        <dbReference type="ChEBI" id="CHEBI:15378"/>
        <dbReference type="ChEBI" id="CHEBI:57783"/>
        <dbReference type="ChEBI" id="CHEBI:58349"/>
        <dbReference type="ChEBI" id="CHEBI:65315"/>
        <dbReference type="ChEBI" id="CHEBI:74443"/>
    </reaction>
</comment>
<evidence type="ECO:0000256" key="7">
    <source>
        <dbReference type="ARBA" id="ARBA00022884"/>
    </source>
</evidence>
<dbReference type="GO" id="GO:0102266">
    <property type="term" value="F:tRNA-dihydrouridine20a synthase activity"/>
    <property type="evidence" value="ECO:0007669"/>
    <property type="project" value="RHEA"/>
</dbReference>
<comment type="cofactor">
    <cofactor evidence="1 9 10 12">
        <name>FMN</name>
        <dbReference type="ChEBI" id="CHEBI:58210"/>
    </cofactor>
</comment>
<keyword evidence="4 9" id="KW-0288">FMN</keyword>
<keyword evidence="15" id="KW-1185">Reference proteome</keyword>
<feature type="binding site" evidence="9 12">
    <location>
        <begin position="209"/>
        <end position="211"/>
    </location>
    <ligand>
        <name>FMN</name>
        <dbReference type="ChEBI" id="CHEBI:58210"/>
    </ligand>
</feature>
<gene>
    <name evidence="14" type="primary">dus_1</name>
    <name evidence="9" type="synonym">dusA</name>
    <name evidence="14" type="ORF">NCTC13294_00259</name>
</gene>
<accession>A0A381DYR7</accession>
<evidence type="ECO:0000256" key="12">
    <source>
        <dbReference type="PIRSR" id="PIRSR006621-2"/>
    </source>
</evidence>
<evidence type="ECO:0000256" key="10">
    <source>
        <dbReference type="PIRNR" id="PIRNR006621"/>
    </source>
</evidence>
<dbReference type="EC" id="1.3.1.91" evidence="9"/>
<sequence length="325" mass="35442">MQLEPANPHRFCVAPMLDWTTPECRALHRLFSRHAFLYSEMVTSGALIFGDVPRHLHHAADAPCALQLGGGEPEALAHACEIALPYGYQEINLNVGCPSDRVQHNRIGACLMNDAPLVAECLAVMQAAAGAVPVTVKHRLAIDEQDERSVFAFVETLAARSPCRVFIIHARKAWLQGLSPKDNRDVPPLNYPLVYEVKRRFPELTIIINGGITTLAECRAHLQAVDGVMLGRAAYQNPELLLAVDELYGAPARTLAEVLPAIRSLLVEALGRGEMLAHYTRHLLGLFPGVRGAKQYRRILSEEARAAEAGIAVFDRALAAVGMAG</sequence>
<comment type="caution">
    <text evidence="9">Lacks conserved residue(s) required for the propagation of feature annotation.</text>
</comment>
<evidence type="ECO:0000259" key="13">
    <source>
        <dbReference type="Pfam" id="PF01207"/>
    </source>
</evidence>
<evidence type="ECO:0000256" key="2">
    <source>
        <dbReference type="ARBA" id="ARBA00022555"/>
    </source>
</evidence>
<feature type="active site" description="Proton donor" evidence="9 11">
    <location>
        <position position="97"/>
    </location>
</feature>
<protein>
    <recommendedName>
        <fullName evidence="9">tRNA-dihydrouridine(20/20a) synthase</fullName>
        <ecNumber evidence="9">1.3.1.91</ecNumber>
    </recommendedName>
    <alternativeName>
        <fullName evidence="9">U20-specific dihydrouridine synthase</fullName>
        <shortName evidence="9">U20-specific Dus</shortName>
    </alternativeName>
    <alternativeName>
        <fullName evidence="9">tRNA-dihydrouridine synthase A</fullName>
    </alternativeName>
</protein>
<dbReference type="SUPFAM" id="SSF51395">
    <property type="entry name" value="FMN-linked oxidoreductases"/>
    <property type="match status" value="1"/>
</dbReference>
<dbReference type="InterPro" id="IPR004653">
    <property type="entry name" value="DusA"/>
</dbReference>
<feature type="binding site" evidence="9 12">
    <location>
        <begin position="231"/>
        <end position="232"/>
    </location>
    <ligand>
        <name>FMN</name>
        <dbReference type="ChEBI" id="CHEBI:58210"/>
    </ligand>
</feature>
<feature type="site" description="Interacts with tRNA; defines subfamily-specific binding signature" evidence="9">
    <location>
        <position position="181"/>
    </location>
</feature>
<keyword evidence="3 9" id="KW-0285">Flavoprotein</keyword>
<evidence type="ECO:0000313" key="14">
    <source>
        <dbReference type="EMBL" id="SUX18388.1"/>
    </source>
</evidence>
<keyword evidence="6 9" id="KW-0521">NADP</keyword>
<dbReference type="GO" id="GO:0102264">
    <property type="term" value="F:tRNA-dihydrouridine20 synthase activity"/>
    <property type="evidence" value="ECO:0007669"/>
    <property type="project" value="UniProtKB-EC"/>
</dbReference>
<reference evidence="14 15" key="1">
    <citation type="submission" date="2018-06" db="EMBL/GenBank/DDBJ databases">
        <authorList>
            <consortium name="Pathogen Informatics"/>
            <person name="Doyle S."/>
        </authorList>
    </citation>
    <scope>NUCLEOTIDE SEQUENCE [LARGE SCALE GENOMIC DNA]</scope>
    <source>
        <strain evidence="14 15">NCTC13294</strain>
    </source>
</reference>
<dbReference type="Proteomes" id="UP000254572">
    <property type="component" value="Unassembled WGS sequence"/>
</dbReference>
<dbReference type="Gene3D" id="3.20.20.70">
    <property type="entry name" value="Aldolase class I"/>
    <property type="match status" value="1"/>
</dbReference>
<dbReference type="PROSITE" id="PS01136">
    <property type="entry name" value="UPF0034"/>
    <property type="match status" value="1"/>
</dbReference>
<feature type="site" description="Interacts with tRNA" evidence="9">
    <location>
        <position position="184"/>
    </location>
</feature>
<evidence type="ECO:0000256" key="11">
    <source>
        <dbReference type="PIRSR" id="PIRSR006621-1"/>
    </source>
</evidence>
<evidence type="ECO:0000256" key="3">
    <source>
        <dbReference type="ARBA" id="ARBA00022630"/>
    </source>
</evidence>
<comment type="similarity">
    <text evidence="10">Belongs to the dus family.</text>
</comment>
<dbReference type="Gene3D" id="1.20.120.1460">
    <property type="match status" value="1"/>
</dbReference>
<dbReference type="InterPro" id="IPR035587">
    <property type="entry name" value="DUS-like_FMN-bd"/>
</dbReference>
<dbReference type="RefSeq" id="WP_115612734.1">
    <property type="nucleotide sequence ID" value="NZ_JBHLZC010000001.1"/>
</dbReference>
<dbReference type="EMBL" id="UFUW01000001">
    <property type="protein sequence ID" value="SUX18388.1"/>
    <property type="molecule type" value="Genomic_DNA"/>
</dbReference>
<proteinExistence type="inferred from homology"/>
<comment type="function">
    <text evidence="9">Catalyzes the synthesis of 5,6-dihydrouridine (D), a modified base found in the D-loop of most tRNAs, via the reduction of the C5-C6 double bond in target uridines. Specifically modifies U20 and U20a in tRNAs.</text>
</comment>
<keyword evidence="5 9" id="KW-0819">tRNA processing</keyword>
<feature type="site" description="Interacts with tRNA" evidence="9">
    <location>
        <position position="94"/>
    </location>
</feature>
<evidence type="ECO:0000256" key="1">
    <source>
        <dbReference type="ARBA" id="ARBA00001917"/>
    </source>
</evidence>
<evidence type="ECO:0000256" key="6">
    <source>
        <dbReference type="ARBA" id="ARBA00022857"/>
    </source>
</evidence>
<dbReference type="PANTHER" id="PTHR42907:SF1">
    <property type="entry name" value="FMN-LINKED OXIDOREDUCTASES SUPERFAMILY PROTEIN"/>
    <property type="match status" value="1"/>
</dbReference>
<dbReference type="NCBIfam" id="NF008774">
    <property type="entry name" value="PRK11815.1"/>
    <property type="match status" value="1"/>
</dbReference>
<comment type="catalytic activity">
    <reaction evidence="9">
        <text>5,6-dihydrouridine(20a) in tRNA + NAD(+) = uridine(20a) in tRNA + NADH + H(+)</text>
        <dbReference type="Rhea" id="RHEA:53348"/>
        <dbReference type="Rhea" id="RHEA-COMP:13535"/>
        <dbReference type="Rhea" id="RHEA-COMP:13536"/>
        <dbReference type="ChEBI" id="CHEBI:15378"/>
        <dbReference type="ChEBI" id="CHEBI:57540"/>
        <dbReference type="ChEBI" id="CHEBI:57945"/>
        <dbReference type="ChEBI" id="CHEBI:65315"/>
        <dbReference type="ChEBI" id="CHEBI:74443"/>
    </reaction>
</comment>
<comment type="catalytic activity">
    <reaction evidence="9">
        <text>5,6-dihydrouridine(20) in tRNA + NAD(+) = uridine(20) in tRNA + NADH + H(+)</text>
        <dbReference type="Rhea" id="RHEA:53340"/>
        <dbReference type="Rhea" id="RHEA-COMP:13533"/>
        <dbReference type="Rhea" id="RHEA-COMP:13534"/>
        <dbReference type="ChEBI" id="CHEBI:15378"/>
        <dbReference type="ChEBI" id="CHEBI:57540"/>
        <dbReference type="ChEBI" id="CHEBI:57945"/>
        <dbReference type="ChEBI" id="CHEBI:65315"/>
        <dbReference type="ChEBI" id="CHEBI:74443"/>
        <dbReference type="EC" id="1.3.1.91"/>
    </reaction>
</comment>
<keyword evidence="8 9" id="KW-0560">Oxidoreductase</keyword>
<evidence type="ECO:0000313" key="15">
    <source>
        <dbReference type="Proteomes" id="UP000254572"/>
    </source>
</evidence>
<dbReference type="GO" id="GO:0000049">
    <property type="term" value="F:tRNA binding"/>
    <property type="evidence" value="ECO:0007669"/>
    <property type="project" value="UniProtKB-UniRule"/>
</dbReference>
<organism evidence="14 15">
    <name type="scientific">Cardiobacterium valvarum</name>
    <dbReference type="NCBI Taxonomy" id="194702"/>
    <lineage>
        <taxon>Bacteria</taxon>
        <taxon>Pseudomonadati</taxon>
        <taxon>Pseudomonadota</taxon>
        <taxon>Gammaproteobacteria</taxon>
        <taxon>Cardiobacteriales</taxon>
        <taxon>Cardiobacteriaceae</taxon>
        <taxon>Cardiobacterium</taxon>
    </lineage>
</organism>
<feature type="binding site" evidence="9 12">
    <location>
        <position position="169"/>
    </location>
    <ligand>
        <name>FMN</name>
        <dbReference type="ChEBI" id="CHEBI:58210"/>
    </ligand>
</feature>
<comment type="similarity">
    <text evidence="9">Belongs to the Dus family. DusA subfamily.</text>
</comment>
<evidence type="ECO:0000256" key="4">
    <source>
        <dbReference type="ARBA" id="ARBA00022643"/>
    </source>
</evidence>
<dbReference type="AlphaFoldDB" id="A0A381DYR7"/>
<dbReference type="HAMAP" id="MF_02041">
    <property type="entry name" value="DusA_subfam"/>
    <property type="match status" value="1"/>
</dbReference>
<feature type="domain" description="DUS-like FMN-binding" evidence="13">
    <location>
        <begin position="13"/>
        <end position="313"/>
    </location>
</feature>
<dbReference type="GO" id="GO:0010181">
    <property type="term" value="F:FMN binding"/>
    <property type="evidence" value="ECO:0007669"/>
    <property type="project" value="UniProtKB-UniRule"/>
</dbReference>
<comment type="catalytic activity">
    <reaction evidence="9">
        <text>5,6-dihydrouridine(20) in tRNA + NADP(+) = uridine(20) in tRNA + NADPH + H(+)</text>
        <dbReference type="Rhea" id="RHEA:53336"/>
        <dbReference type="Rhea" id="RHEA-COMP:13533"/>
        <dbReference type="Rhea" id="RHEA-COMP:13534"/>
        <dbReference type="ChEBI" id="CHEBI:15378"/>
        <dbReference type="ChEBI" id="CHEBI:57783"/>
        <dbReference type="ChEBI" id="CHEBI:58349"/>
        <dbReference type="ChEBI" id="CHEBI:65315"/>
        <dbReference type="ChEBI" id="CHEBI:74443"/>
        <dbReference type="EC" id="1.3.1.91"/>
    </reaction>
</comment>
<dbReference type="GO" id="GO:0050660">
    <property type="term" value="F:flavin adenine dinucleotide binding"/>
    <property type="evidence" value="ECO:0007669"/>
    <property type="project" value="InterPro"/>
</dbReference>
<dbReference type="InterPro" id="IPR018517">
    <property type="entry name" value="tRNA_hU_synthase_CS"/>
</dbReference>
<feature type="binding site" evidence="9 12">
    <location>
        <position position="67"/>
    </location>
    <ligand>
        <name>FMN</name>
        <dbReference type="ChEBI" id="CHEBI:58210"/>
    </ligand>
</feature>
<name>A0A381DYR7_9GAMM</name>
<feature type="binding site" evidence="9 12">
    <location>
        <position position="137"/>
    </location>
    <ligand>
        <name>FMN</name>
        <dbReference type="ChEBI" id="CHEBI:58210"/>
    </ligand>
</feature>
<evidence type="ECO:0000256" key="9">
    <source>
        <dbReference type="HAMAP-Rule" id="MF_02041"/>
    </source>
</evidence>
<dbReference type="OrthoDB" id="9783413at2"/>
<dbReference type="PIRSF" id="PIRSF006621">
    <property type="entry name" value="Dus"/>
    <property type="match status" value="1"/>
</dbReference>
<keyword evidence="7 9" id="KW-0694">RNA-binding</keyword>
<feature type="binding site" evidence="9">
    <location>
        <begin position="15"/>
        <end position="17"/>
    </location>
    <ligand>
        <name>FMN</name>
        <dbReference type="ChEBI" id="CHEBI:58210"/>
    </ligand>
</feature>
<dbReference type="InterPro" id="IPR001269">
    <property type="entry name" value="DUS_fam"/>
</dbReference>
<dbReference type="CDD" id="cd02801">
    <property type="entry name" value="DUS_like_FMN"/>
    <property type="match status" value="1"/>
</dbReference>
<dbReference type="InterPro" id="IPR013785">
    <property type="entry name" value="Aldolase_TIM"/>
</dbReference>